<feature type="compositionally biased region" description="Acidic residues" evidence="1">
    <location>
        <begin position="1"/>
        <end position="12"/>
    </location>
</feature>
<sequence>EDVDELDQDEDVALMGEKQEEKKTKEAKDIAGDDQVKGRQAKIYQIDMDHPSKVLKVVTATSKSVSTASTTIPAAEPQVPAATPTAVPVRVVAASTRRRKRVVIGDPEEALITIKPTDTKSKDKGKGKMVEEPKSTKKKQHVVLDEEYARKLHKGLKKDIDWDTTIEHVKQKAKEDSAVQRYQVMKKRPQTEAQARKNMIMYLKNVAGFRLDYFKGMSYDDIPQKEAKKRKLNEEVTELNKHLEIVPDEDDDVFTEATLLARKVPVVDYAIILLNNKPRYKIIKADGTHQLYVSFLTFLKNFDREDLESLWSIVKERFSTTKPDNFTDDFLLTTLGAMFKKADDQTQI</sequence>
<reference evidence="2" key="1">
    <citation type="journal article" date="2019" name="Sci. Rep.">
        <title>Draft genome of Tanacetum cinerariifolium, the natural source of mosquito coil.</title>
        <authorList>
            <person name="Yamashiro T."/>
            <person name="Shiraishi A."/>
            <person name="Satake H."/>
            <person name="Nakayama K."/>
        </authorList>
    </citation>
    <scope>NUCLEOTIDE SEQUENCE</scope>
</reference>
<feature type="non-terminal residue" evidence="2">
    <location>
        <position position="1"/>
    </location>
</feature>
<feature type="compositionally biased region" description="Basic and acidic residues" evidence="1">
    <location>
        <begin position="17"/>
        <end position="35"/>
    </location>
</feature>
<feature type="region of interest" description="Disordered" evidence="1">
    <location>
        <begin position="117"/>
        <end position="138"/>
    </location>
</feature>
<feature type="compositionally biased region" description="Basic and acidic residues" evidence="1">
    <location>
        <begin position="117"/>
        <end position="135"/>
    </location>
</feature>
<dbReference type="AlphaFoldDB" id="A0A699H9M8"/>
<feature type="region of interest" description="Disordered" evidence="1">
    <location>
        <begin position="1"/>
        <end position="35"/>
    </location>
</feature>
<name>A0A699H9M8_TANCI</name>
<protein>
    <submittedName>
        <fullName evidence="2">Uncharacterized protein</fullName>
    </submittedName>
</protein>
<evidence type="ECO:0000256" key="1">
    <source>
        <dbReference type="SAM" id="MobiDB-lite"/>
    </source>
</evidence>
<dbReference type="EMBL" id="BKCJ010095144">
    <property type="protein sequence ID" value="GEX20585.1"/>
    <property type="molecule type" value="Genomic_DNA"/>
</dbReference>
<organism evidence="2">
    <name type="scientific">Tanacetum cinerariifolium</name>
    <name type="common">Dalmatian daisy</name>
    <name type="synonym">Chrysanthemum cinerariifolium</name>
    <dbReference type="NCBI Taxonomy" id="118510"/>
    <lineage>
        <taxon>Eukaryota</taxon>
        <taxon>Viridiplantae</taxon>
        <taxon>Streptophyta</taxon>
        <taxon>Embryophyta</taxon>
        <taxon>Tracheophyta</taxon>
        <taxon>Spermatophyta</taxon>
        <taxon>Magnoliopsida</taxon>
        <taxon>eudicotyledons</taxon>
        <taxon>Gunneridae</taxon>
        <taxon>Pentapetalae</taxon>
        <taxon>asterids</taxon>
        <taxon>campanulids</taxon>
        <taxon>Asterales</taxon>
        <taxon>Asteraceae</taxon>
        <taxon>Asteroideae</taxon>
        <taxon>Anthemideae</taxon>
        <taxon>Anthemidinae</taxon>
        <taxon>Tanacetum</taxon>
    </lineage>
</organism>
<proteinExistence type="predicted"/>
<accession>A0A699H9M8</accession>
<evidence type="ECO:0000313" key="2">
    <source>
        <dbReference type="EMBL" id="GEX20585.1"/>
    </source>
</evidence>
<gene>
    <name evidence="2" type="ORF">Tci_292560</name>
</gene>
<comment type="caution">
    <text evidence="2">The sequence shown here is derived from an EMBL/GenBank/DDBJ whole genome shotgun (WGS) entry which is preliminary data.</text>
</comment>